<evidence type="ECO:0000313" key="3">
    <source>
        <dbReference type="Proteomes" id="UP000177171"/>
    </source>
</evidence>
<keyword evidence="1" id="KW-1133">Transmembrane helix</keyword>
<accession>A0A1G2LMW5</accession>
<dbReference type="PANTHER" id="PTHR37309">
    <property type="entry name" value="SLR0284 PROTEIN"/>
    <property type="match status" value="1"/>
</dbReference>
<feature type="transmembrane region" description="Helical" evidence="1">
    <location>
        <begin position="94"/>
        <end position="110"/>
    </location>
</feature>
<dbReference type="PANTHER" id="PTHR37309:SF1">
    <property type="entry name" value="SLR0284 PROTEIN"/>
    <property type="match status" value="1"/>
</dbReference>
<gene>
    <name evidence="2" type="ORF">A3G49_03760</name>
</gene>
<dbReference type="Proteomes" id="UP000177171">
    <property type="component" value="Unassembled WGS sequence"/>
</dbReference>
<keyword evidence="1" id="KW-0812">Transmembrane</keyword>
<reference evidence="2 3" key="1">
    <citation type="journal article" date="2016" name="Nat. Commun.">
        <title>Thousands of microbial genomes shed light on interconnected biogeochemical processes in an aquifer system.</title>
        <authorList>
            <person name="Anantharaman K."/>
            <person name="Brown C.T."/>
            <person name="Hug L.A."/>
            <person name="Sharon I."/>
            <person name="Castelle C.J."/>
            <person name="Probst A.J."/>
            <person name="Thomas B.C."/>
            <person name="Singh A."/>
            <person name="Wilkins M.J."/>
            <person name="Karaoz U."/>
            <person name="Brodie E.L."/>
            <person name="Williams K.H."/>
            <person name="Hubbard S.S."/>
            <person name="Banfield J.F."/>
        </authorList>
    </citation>
    <scope>NUCLEOTIDE SEQUENCE [LARGE SCALE GENOMIC DNA]</scope>
</reference>
<evidence type="ECO:0000313" key="2">
    <source>
        <dbReference type="EMBL" id="OHA12874.1"/>
    </source>
</evidence>
<keyword evidence="1" id="KW-0472">Membrane</keyword>
<proteinExistence type="predicted"/>
<name>A0A1G2LMW5_9BACT</name>
<feature type="transmembrane region" description="Helical" evidence="1">
    <location>
        <begin position="36"/>
        <end position="55"/>
    </location>
</feature>
<protein>
    <recommendedName>
        <fullName evidence="4">Phage holin family protein</fullName>
    </recommendedName>
</protein>
<sequence>MRFLLKFLIKIALNAAALFAAGYLLAGFVIPPDIEYLFLGGLVLALINTFVRPVLKIISFPFLIITFGLFYIVINIVLLLTADYFLAELVIQDFWSLFWASIIIGIANSII</sequence>
<feature type="transmembrane region" description="Helical" evidence="1">
    <location>
        <begin position="7"/>
        <end position="30"/>
    </location>
</feature>
<organism evidence="2 3">
    <name type="scientific">Candidatus Sungbacteria bacterium RIFCSPLOWO2_12_FULL_41_11</name>
    <dbReference type="NCBI Taxonomy" id="1802286"/>
    <lineage>
        <taxon>Bacteria</taxon>
        <taxon>Candidatus Sungiibacteriota</taxon>
    </lineage>
</organism>
<evidence type="ECO:0008006" key="4">
    <source>
        <dbReference type="Google" id="ProtNLM"/>
    </source>
</evidence>
<feature type="transmembrane region" description="Helical" evidence="1">
    <location>
        <begin position="62"/>
        <end position="82"/>
    </location>
</feature>
<dbReference type="EMBL" id="MHQY01000038">
    <property type="protein sequence ID" value="OHA12874.1"/>
    <property type="molecule type" value="Genomic_DNA"/>
</dbReference>
<dbReference type="InterPro" id="IPR007165">
    <property type="entry name" value="Phage_holin_4_2"/>
</dbReference>
<comment type="caution">
    <text evidence="2">The sequence shown here is derived from an EMBL/GenBank/DDBJ whole genome shotgun (WGS) entry which is preliminary data.</text>
</comment>
<dbReference type="AlphaFoldDB" id="A0A1G2LMW5"/>
<evidence type="ECO:0000256" key="1">
    <source>
        <dbReference type="SAM" id="Phobius"/>
    </source>
</evidence>
<dbReference type="Pfam" id="PF04020">
    <property type="entry name" value="Phage_holin_4_2"/>
    <property type="match status" value="1"/>
</dbReference>